<sequence>MGKKKLIKGIAVGAVIGGLITITADKETRQYVQGKLKDGCSLTAFYAKNPAYAVNRLNEGYQKRSKQVSQGITSALELLNELEDMTSKLEQQTKDE</sequence>
<organism evidence="1 2">
    <name type="scientific">Gracilibacillus halotolerans</name>
    <dbReference type="NCBI Taxonomy" id="74386"/>
    <lineage>
        <taxon>Bacteria</taxon>
        <taxon>Bacillati</taxon>
        <taxon>Bacillota</taxon>
        <taxon>Bacilli</taxon>
        <taxon>Bacillales</taxon>
        <taxon>Bacillaceae</taxon>
        <taxon>Gracilibacillus</taxon>
    </lineage>
</organism>
<evidence type="ECO:0000313" key="2">
    <source>
        <dbReference type="Proteomes" id="UP000572212"/>
    </source>
</evidence>
<comment type="caution">
    <text evidence="1">The sequence shown here is derived from an EMBL/GenBank/DDBJ whole genome shotgun (WGS) entry which is preliminary data.</text>
</comment>
<keyword evidence="2" id="KW-1185">Reference proteome</keyword>
<gene>
    <name evidence="1" type="ORF">GGQ92_002349</name>
</gene>
<dbReference type="RefSeq" id="WP_184248903.1">
    <property type="nucleotide sequence ID" value="NZ_BAAACU010000005.1"/>
</dbReference>
<proteinExistence type="predicted"/>
<dbReference type="EMBL" id="JACHON010000013">
    <property type="protein sequence ID" value="MBB6513537.1"/>
    <property type="molecule type" value="Genomic_DNA"/>
</dbReference>
<dbReference type="Proteomes" id="UP000572212">
    <property type="component" value="Unassembled WGS sequence"/>
</dbReference>
<name>A0A841RNT2_9BACI</name>
<reference evidence="1 2" key="1">
    <citation type="submission" date="2020-08" db="EMBL/GenBank/DDBJ databases">
        <title>Genomic Encyclopedia of Type Strains, Phase IV (KMG-IV): sequencing the most valuable type-strain genomes for metagenomic binning, comparative biology and taxonomic classification.</title>
        <authorList>
            <person name="Goeker M."/>
        </authorList>
    </citation>
    <scope>NUCLEOTIDE SEQUENCE [LARGE SCALE GENOMIC DNA]</scope>
    <source>
        <strain evidence="1 2">DSM 11805</strain>
    </source>
</reference>
<dbReference type="AlphaFoldDB" id="A0A841RNT2"/>
<accession>A0A841RNT2</accession>
<evidence type="ECO:0000313" key="1">
    <source>
        <dbReference type="EMBL" id="MBB6513537.1"/>
    </source>
</evidence>
<protein>
    <submittedName>
        <fullName evidence="1">Gas vesicle protein</fullName>
    </submittedName>
</protein>